<dbReference type="PANTHER" id="PTHR22904">
    <property type="entry name" value="TPR REPEAT CONTAINING PROTEIN"/>
    <property type="match status" value="1"/>
</dbReference>
<evidence type="ECO:0000259" key="4">
    <source>
        <dbReference type="PROSITE" id="PS51352"/>
    </source>
</evidence>
<dbReference type="InterPro" id="IPR036249">
    <property type="entry name" value="Thioredoxin-like_sf"/>
</dbReference>
<organism evidence="5 6">
    <name type="scientific">Mycena sanguinolenta</name>
    <dbReference type="NCBI Taxonomy" id="230812"/>
    <lineage>
        <taxon>Eukaryota</taxon>
        <taxon>Fungi</taxon>
        <taxon>Dikarya</taxon>
        <taxon>Basidiomycota</taxon>
        <taxon>Agaricomycotina</taxon>
        <taxon>Agaricomycetes</taxon>
        <taxon>Agaricomycetidae</taxon>
        <taxon>Agaricales</taxon>
        <taxon>Marasmiineae</taxon>
        <taxon>Mycenaceae</taxon>
        <taxon>Mycena</taxon>
    </lineage>
</organism>
<feature type="repeat" description="TPR" evidence="3">
    <location>
        <begin position="146"/>
        <end position="179"/>
    </location>
</feature>
<dbReference type="OrthoDB" id="2121326at2759"/>
<dbReference type="PROSITE" id="PS50005">
    <property type="entry name" value="TPR"/>
    <property type="match status" value="2"/>
</dbReference>
<proteinExistence type="predicted"/>
<dbReference type="Proteomes" id="UP000623467">
    <property type="component" value="Unassembled WGS sequence"/>
</dbReference>
<feature type="domain" description="Thioredoxin" evidence="4">
    <location>
        <begin position="1"/>
        <end position="134"/>
    </location>
</feature>
<dbReference type="InterPro" id="IPR019734">
    <property type="entry name" value="TPR_rpt"/>
</dbReference>
<sequence length="268" mass="29422">MTENNSPIDIESVKQWNQSLRSATEAGMTVLVDFHAQWCGPCKVCTTAASGQYLLKIILVRCIRRLPPRFQQLALQNPHVRFLRVDVDAQKAIAEKYQVTAMPTFWVIKAGKPVDMLRGADLQGLVRLISQHGGPNPPVPPLPEDAEAAKVAGNAFYKDGNYTEAIEKYTAAISLAPNSGALYGNRSIAYLKSTPPNLDLALADAQKATEVEPKWGKGYVRLGEALQAQEEDEKAVKAFETAVELSQGLAKTEAKQKLEAVKKRLGWH</sequence>
<dbReference type="CDD" id="cd02947">
    <property type="entry name" value="TRX_family"/>
    <property type="match status" value="1"/>
</dbReference>
<keyword evidence="1" id="KW-0677">Repeat</keyword>
<accession>A0A8H6XZG4</accession>
<dbReference type="SUPFAM" id="SSF52833">
    <property type="entry name" value="Thioredoxin-like"/>
    <property type="match status" value="1"/>
</dbReference>
<evidence type="ECO:0000256" key="2">
    <source>
        <dbReference type="ARBA" id="ARBA00022803"/>
    </source>
</evidence>
<evidence type="ECO:0000256" key="3">
    <source>
        <dbReference type="PROSITE-ProRule" id="PRU00339"/>
    </source>
</evidence>
<comment type="caution">
    <text evidence="5">The sequence shown here is derived from an EMBL/GenBank/DDBJ whole genome shotgun (WGS) entry which is preliminary data.</text>
</comment>
<dbReference type="PANTHER" id="PTHR22904:SF523">
    <property type="entry name" value="STRESS-INDUCED-PHOSPHOPROTEIN 1"/>
    <property type="match status" value="1"/>
</dbReference>
<keyword evidence="6" id="KW-1185">Reference proteome</keyword>
<evidence type="ECO:0000313" key="6">
    <source>
        <dbReference type="Proteomes" id="UP000623467"/>
    </source>
</evidence>
<gene>
    <name evidence="5" type="ORF">MSAN_01680800</name>
</gene>
<dbReference type="SUPFAM" id="SSF48452">
    <property type="entry name" value="TPR-like"/>
    <property type="match status" value="1"/>
</dbReference>
<protein>
    <submittedName>
        <fullName evidence="5">Thioredoxin h</fullName>
    </submittedName>
</protein>
<dbReference type="AlphaFoldDB" id="A0A8H6XZG4"/>
<dbReference type="Pfam" id="PF13181">
    <property type="entry name" value="TPR_8"/>
    <property type="match status" value="1"/>
</dbReference>
<name>A0A8H6XZG4_9AGAR</name>
<dbReference type="Gene3D" id="1.25.40.10">
    <property type="entry name" value="Tetratricopeptide repeat domain"/>
    <property type="match status" value="1"/>
</dbReference>
<reference evidence="5" key="1">
    <citation type="submission" date="2020-05" db="EMBL/GenBank/DDBJ databases">
        <title>Mycena genomes resolve the evolution of fungal bioluminescence.</title>
        <authorList>
            <person name="Tsai I.J."/>
        </authorList>
    </citation>
    <scope>NUCLEOTIDE SEQUENCE</scope>
    <source>
        <strain evidence="5">160909Yilan</strain>
    </source>
</reference>
<dbReference type="Pfam" id="PF13414">
    <property type="entry name" value="TPR_11"/>
    <property type="match status" value="1"/>
</dbReference>
<keyword evidence="2 3" id="KW-0802">TPR repeat</keyword>
<evidence type="ECO:0000313" key="5">
    <source>
        <dbReference type="EMBL" id="KAF7351180.1"/>
    </source>
</evidence>
<dbReference type="InterPro" id="IPR011990">
    <property type="entry name" value="TPR-like_helical_dom_sf"/>
</dbReference>
<dbReference type="Pfam" id="PF00085">
    <property type="entry name" value="Thioredoxin"/>
    <property type="match status" value="2"/>
</dbReference>
<dbReference type="InterPro" id="IPR013766">
    <property type="entry name" value="Thioredoxin_domain"/>
</dbReference>
<dbReference type="EMBL" id="JACAZH010000014">
    <property type="protein sequence ID" value="KAF7351180.1"/>
    <property type="molecule type" value="Genomic_DNA"/>
</dbReference>
<dbReference type="GO" id="GO:0051879">
    <property type="term" value="F:Hsp90 protein binding"/>
    <property type="evidence" value="ECO:0007669"/>
    <property type="project" value="TreeGrafter"/>
</dbReference>
<feature type="repeat" description="TPR" evidence="3">
    <location>
        <begin position="216"/>
        <end position="249"/>
    </location>
</feature>
<dbReference type="GO" id="GO:0006950">
    <property type="term" value="P:response to stress"/>
    <property type="evidence" value="ECO:0007669"/>
    <property type="project" value="UniProtKB-ARBA"/>
</dbReference>
<dbReference type="SMART" id="SM00028">
    <property type="entry name" value="TPR"/>
    <property type="match status" value="3"/>
</dbReference>
<evidence type="ECO:0000256" key="1">
    <source>
        <dbReference type="ARBA" id="ARBA00022737"/>
    </source>
</evidence>
<dbReference type="PROSITE" id="PS51352">
    <property type="entry name" value="THIOREDOXIN_2"/>
    <property type="match status" value="1"/>
</dbReference>
<dbReference type="Gene3D" id="3.40.30.10">
    <property type="entry name" value="Glutaredoxin"/>
    <property type="match status" value="1"/>
</dbReference>